<keyword evidence="3" id="KW-0472">Membrane</keyword>
<keyword evidence="2" id="KW-0813">Transport</keyword>
<dbReference type="GO" id="GO:1902600">
    <property type="term" value="P:proton transmembrane transport"/>
    <property type="evidence" value="ECO:0007669"/>
    <property type="project" value="UniProtKB-KW"/>
</dbReference>
<feature type="transmembrane region" description="Helical" evidence="3">
    <location>
        <begin position="50"/>
        <end position="72"/>
    </location>
</feature>
<feature type="transmembrane region" description="Helical" evidence="3">
    <location>
        <begin position="123"/>
        <end position="147"/>
    </location>
</feature>
<organism evidence="4 5">
    <name type="scientific">Gracilibacillus dipsosauri</name>
    <dbReference type="NCBI Taxonomy" id="178340"/>
    <lineage>
        <taxon>Bacteria</taxon>
        <taxon>Bacillati</taxon>
        <taxon>Bacillota</taxon>
        <taxon>Bacilli</taxon>
        <taxon>Bacillales</taxon>
        <taxon>Bacillaceae</taxon>
        <taxon>Gracilibacillus</taxon>
    </lineage>
</organism>
<feature type="transmembrane region" description="Helical" evidence="3">
    <location>
        <begin position="78"/>
        <end position="102"/>
    </location>
</feature>
<reference evidence="4 5" key="1">
    <citation type="submission" date="2018-05" db="EMBL/GenBank/DDBJ databases">
        <title>Genomic analysis of Gracilibacillus dipsosauri DD1 reveals novel features of a salt-tolerant amylase.</title>
        <authorList>
            <person name="Deutch C.E."/>
            <person name="Yang S."/>
        </authorList>
    </citation>
    <scope>NUCLEOTIDE SEQUENCE [LARGE SCALE GENOMIC DNA]</scope>
    <source>
        <strain evidence="4 5">DD1</strain>
    </source>
</reference>
<comment type="caution">
    <text evidence="4">The sequence shown here is derived from an EMBL/GenBank/DDBJ whole genome shotgun (WGS) entry which is preliminary data.</text>
</comment>
<evidence type="ECO:0000256" key="3">
    <source>
        <dbReference type="SAM" id="Phobius"/>
    </source>
</evidence>
<evidence type="ECO:0000256" key="1">
    <source>
        <dbReference type="ARBA" id="ARBA00022781"/>
    </source>
</evidence>
<dbReference type="RefSeq" id="WP_109984832.1">
    <property type="nucleotide sequence ID" value="NZ_QGTD01000011.1"/>
</dbReference>
<evidence type="ECO:0000313" key="4">
    <source>
        <dbReference type="EMBL" id="PWU68059.1"/>
    </source>
</evidence>
<evidence type="ECO:0000313" key="5">
    <source>
        <dbReference type="Proteomes" id="UP000245624"/>
    </source>
</evidence>
<gene>
    <name evidence="4" type="ORF">DLJ74_13270</name>
</gene>
<dbReference type="Proteomes" id="UP000245624">
    <property type="component" value="Unassembled WGS sequence"/>
</dbReference>
<keyword evidence="3" id="KW-1133">Transmembrane helix</keyword>
<dbReference type="EMBL" id="QGTD01000011">
    <property type="protein sequence ID" value="PWU68059.1"/>
    <property type="molecule type" value="Genomic_DNA"/>
</dbReference>
<keyword evidence="3" id="KW-0812">Transmembrane</keyword>
<name>A0A317L2P0_9BACI</name>
<feature type="transmembrane region" description="Helical" evidence="3">
    <location>
        <begin position="6"/>
        <end position="26"/>
    </location>
</feature>
<dbReference type="AlphaFoldDB" id="A0A317L2P0"/>
<evidence type="ECO:0000256" key="2">
    <source>
        <dbReference type="ARBA" id="ARBA00023065"/>
    </source>
</evidence>
<dbReference type="OrthoDB" id="2968238at2"/>
<dbReference type="InterPro" id="IPR038662">
    <property type="entry name" value="ATP_synth_F0_csu_sf"/>
</dbReference>
<protein>
    <submittedName>
        <fullName evidence="4">Uncharacterized protein</fullName>
    </submittedName>
</protein>
<proteinExistence type="predicted"/>
<keyword evidence="2" id="KW-0406">Ion transport</keyword>
<accession>A0A317L2P0</accession>
<keyword evidence="5" id="KW-1185">Reference proteome</keyword>
<sequence length="148" mass="16522">MTAAWLFTSAAIIAGLGILFAFKQLLRGLSYRMERKEFNQQGLQKDQTRYFIQVALFEAIPIFLLVLGFMFMEDNEASLVSLSIPLIVILGIILICISQIWSSKQEVLSHPDIGKSEKSYINTIVLIGFSTILCIPVISIVGIILLIN</sequence>
<dbReference type="Gene3D" id="1.20.20.10">
    <property type="entry name" value="F1F0 ATP synthase subunit C"/>
    <property type="match status" value="1"/>
</dbReference>
<keyword evidence="1" id="KW-0375">Hydrogen ion transport</keyword>